<keyword evidence="3" id="KW-1185">Reference proteome</keyword>
<dbReference type="InterPro" id="IPR013108">
    <property type="entry name" value="Amidohydro_3"/>
</dbReference>
<dbReference type="Proteomes" id="UP000190092">
    <property type="component" value="Unassembled WGS sequence"/>
</dbReference>
<protein>
    <recommendedName>
        <fullName evidence="1">Amidohydrolase 3 domain-containing protein</fullName>
    </recommendedName>
</protein>
<dbReference type="InterPro" id="IPR033932">
    <property type="entry name" value="YtcJ-like"/>
</dbReference>
<dbReference type="InterPro" id="IPR011059">
    <property type="entry name" value="Metal-dep_hydrolase_composite"/>
</dbReference>
<sequence length="549" mass="58739">MPGPITVFSAKKIITMDASVEEATHVAVRDGIILEVGNLDDCGAWGPYTLDNRFADSILIPGLIESHAHLLDGLLWAKAHYVGPIDRYDPAGTLQKGLTNNAALVNRLREIESRMTDPTKPLVGWGVDPSLNDPIAPITRLELDQVSKTRPIFLLHASCHVASVNSATLDVANYAAIKAPGVLRDASGAPTGELREMAAMLVAVRAVAADMIGGSTDAAQFYNFARVAQARGATTIVDGGGSTYFDPAFLSAALAATAAEDFPARIVAHNNGITVPGADDMIRFAKALEGKGNDKLAFQGIKIILDGSNQGFTGRLRPPGYLGSGENGLWNRAPDELRTLVPALHNAGLQIVAHCNADQAAEMFIEAVALAQAAKPRFDHRHFIVHGQLLDESLLRRMVSLGIHATLFSNHLYYWGEFHRAHTFGAFRTAALNPAATALRLGVVVSAHSDTPVSPVDPLLTLWCAANRVSATGRVFGPRERVSAYDALKMMTFNAAYLLHRDHEIGSIRVGKRADFTILARDPLAVDSMAIRDIPVHGTIVGGRVFAAG</sequence>
<dbReference type="SUPFAM" id="SSF51338">
    <property type="entry name" value="Composite domain of metallo-dependent hydrolases"/>
    <property type="match status" value="1"/>
</dbReference>
<proteinExistence type="predicted"/>
<accession>A0A1T4SM72</accession>
<dbReference type="Pfam" id="PF07969">
    <property type="entry name" value="Amidohydro_3"/>
    <property type="match status" value="1"/>
</dbReference>
<dbReference type="SUPFAM" id="SSF51556">
    <property type="entry name" value="Metallo-dependent hydrolases"/>
    <property type="match status" value="1"/>
</dbReference>
<evidence type="ECO:0000313" key="2">
    <source>
        <dbReference type="EMBL" id="SKA28951.1"/>
    </source>
</evidence>
<reference evidence="3" key="1">
    <citation type="submission" date="2017-02" db="EMBL/GenBank/DDBJ databases">
        <authorList>
            <person name="Varghese N."/>
            <person name="Submissions S."/>
        </authorList>
    </citation>
    <scope>NUCLEOTIDE SEQUENCE [LARGE SCALE GENOMIC DNA]</scope>
    <source>
        <strain evidence="3">ATCC 27094</strain>
    </source>
</reference>
<dbReference type="CDD" id="cd01300">
    <property type="entry name" value="YtcJ_like"/>
    <property type="match status" value="1"/>
</dbReference>
<organism evidence="2 3">
    <name type="scientific">Enhydrobacter aerosaccus</name>
    <dbReference type="NCBI Taxonomy" id="225324"/>
    <lineage>
        <taxon>Bacteria</taxon>
        <taxon>Pseudomonadati</taxon>
        <taxon>Pseudomonadota</taxon>
        <taxon>Alphaproteobacteria</taxon>
        <taxon>Hyphomicrobiales</taxon>
        <taxon>Enhydrobacter</taxon>
    </lineage>
</organism>
<evidence type="ECO:0000259" key="1">
    <source>
        <dbReference type="Pfam" id="PF07969"/>
    </source>
</evidence>
<dbReference type="AlphaFoldDB" id="A0A1T4SM72"/>
<dbReference type="OrthoDB" id="9811399at2"/>
<dbReference type="EMBL" id="FUWJ01000008">
    <property type="protein sequence ID" value="SKA28951.1"/>
    <property type="molecule type" value="Genomic_DNA"/>
</dbReference>
<evidence type="ECO:0000313" key="3">
    <source>
        <dbReference type="Proteomes" id="UP000190092"/>
    </source>
</evidence>
<dbReference type="Gene3D" id="2.30.40.10">
    <property type="entry name" value="Urease, subunit C, domain 1"/>
    <property type="match status" value="1"/>
</dbReference>
<name>A0A1T4SM72_9HYPH</name>
<dbReference type="PANTHER" id="PTHR22642:SF2">
    <property type="entry name" value="PROTEIN LONG AFTER FAR-RED 3"/>
    <property type="match status" value="1"/>
</dbReference>
<dbReference type="Gene3D" id="3.10.310.70">
    <property type="match status" value="1"/>
</dbReference>
<dbReference type="InterPro" id="IPR032466">
    <property type="entry name" value="Metal_Hydrolase"/>
</dbReference>
<dbReference type="PANTHER" id="PTHR22642">
    <property type="entry name" value="IMIDAZOLONEPROPIONASE"/>
    <property type="match status" value="1"/>
</dbReference>
<dbReference type="STRING" id="225324.SAMN02745126_04847"/>
<feature type="domain" description="Amidohydrolase 3" evidence="1">
    <location>
        <begin position="58"/>
        <end position="545"/>
    </location>
</feature>
<dbReference type="Gene3D" id="3.20.20.140">
    <property type="entry name" value="Metal-dependent hydrolases"/>
    <property type="match status" value="1"/>
</dbReference>
<dbReference type="GO" id="GO:0016810">
    <property type="term" value="F:hydrolase activity, acting on carbon-nitrogen (but not peptide) bonds"/>
    <property type="evidence" value="ECO:0007669"/>
    <property type="project" value="InterPro"/>
</dbReference>
<gene>
    <name evidence="2" type="ORF">SAMN02745126_04847</name>
</gene>
<dbReference type="RefSeq" id="WP_085936585.1">
    <property type="nucleotide sequence ID" value="NZ_FUWJ01000008.1"/>
</dbReference>